<evidence type="ECO:0000313" key="2">
    <source>
        <dbReference type="Proteomes" id="UP000276133"/>
    </source>
</evidence>
<dbReference type="AlphaFoldDB" id="A0A3M7P921"/>
<reference evidence="1 2" key="1">
    <citation type="journal article" date="2018" name="Sci. Rep.">
        <title>Genomic signatures of local adaptation to the degree of environmental predictability in rotifers.</title>
        <authorList>
            <person name="Franch-Gras L."/>
            <person name="Hahn C."/>
            <person name="Garcia-Roger E.M."/>
            <person name="Carmona M.J."/>
            <person name="Serra M."/>
            <person name="Gomez A."/>
        </authorList>
    </citation>
    <scope>NUCLEOTIDE SEQUENCE [LARGE SCALE GENOMIC DNA]</scope>
    <source>
        <strain evidence="1">HYR1</strain>
    </source>
</reference>
<dbReference type="OrthoDB" id="6077919at2759"/>
<accession>A0A3M7P921</accession>
<organism evidence="1 2">
    <name type="scientific">Brachionus plicatilis</name>
    <name type="common">Marine rotifer</name>
    <name type="synonym">Brachionus muelleri</name>
    <dbReference type="NCBI Taxonomy" id="10195"/>
    <lineage>
        <taxon>Eukaryota</taxon>
        <taxon>Metazoa</taxon>
        <taxon>Spiralia</taxon>
        <taxon>Gnathifera</taxon>
        <taxon>Rotifera</taxon>
        <taxon>Eurotatoria</taxon>
        <taxon>Monogononta</taxon>
        <taxon>Pseudotrocha</taxon>
        <taxon>Ploima</taxon>
        <taxon>Brachionidae</taxon>
        <taxon>Brachionus</taxon>
    </lineage>
</organism>
<name>A0A3M7P921_BRAPC</name>
<dbReference type="Proteomes" id="UP000276133">
    <property type="component" value="Unassembled WGS sequence"/>
</dbReference>
<protein>
    <submittedName>
        <fullName evidence="1">Uncharacterized protein</fullName>
    </submittedName>
</protein>
<proteinExistence type="predicted"/>
<sequence>MQQNDQDSDALSSFGENLIIIDENLSVLNLNAEEKAVNYHEKAMAAISTSQETLNVVKKTLSKHANPVPWEISGELMKNIKGEKLHLAKKHRN</sequence>
<keyword evidence="2" id="KW-1185">Reference proteome</keyword>
<evidence type="ECO:0000313" key="1">
    <source>
        <dbReference type="EMBL" id="RMZ95591.1"/>
    </source>
</evidence>
<comment type="caution">
    <text evidence="1">The sequence shown here is derived from an EMBL/GenBank/DDBJ whole genome shotgun (WGS) entry which is preliminary data.</text>
</comment>
<dbReference type="EMBL" id="REGN01012366">
    <property type="protein sequence ID" value="RMZ95591.1"/>
    <property type="molecule type" value="Genomic_DNA"/>
</dbReference>
<gene>
    <name evidence="1" type="ORF">BpHYR1_024733</name>
</gene>